<proteinExistence type="predicted"/>
<sequence length="101" mass="11343">MKLTIKLLFWYCLIIMSASAENTLGETGSEWILQCDSVEESFRPYLANGYMGVKIAGEGTNWKANHPHFVAGVYYENLKDAPMYPEKGCAAPKWSEVGLFN</sequence>
<dbReference type="AlphaFoldDB" id="X0S2M8"/>
<accession>X0S2M8</accession>
<protein>
    <submittedName>
        <fullName evidence="1">Uncharacterized protein</fullName>
    </submittedName>
</protein>
<reference evidence="1" key="1">
    <citation type="journal article" date="2014" name="Front. Microbiol.">
        <title>High frequency of phylogenetically diverse reductive dehalogenase-homologous genes in deep subseafloor sedimentary metagenomes.</title>
        <authorList>
            <person name="Kawai M."/>
            <person name="Futagami T."/>
            <person name="Toyoda A."/>
            <person name="Takaki Y."/>
            <person name="Nishi S."/>
            <person name="Hori S."/>
            <person name="Arai W."/>
            <person name="Tsubouchi T."/>
            <person name="Morono Y."/>
            <person name="Uchiyama I."/>
            <person name="Ito T."/>
            <person name="Fujiyama A."/>
            <person name="Inagaki F."/>
            <person name="Takami H."/>
        </authorList>
    </citation>
    <scope>NUCLEOTIDE SEQUENCE</scope>
    <source>
        <strain evidence="1">Expedition CK06-06</strain>
    </source>
</reference>
<evidence type="ECO:0000313" key="1">
    <source>
        <dbReference type="EMBL" id="GAF69456.1"/>
    </source>
</evidence>
<gene>
    <name evidence="1" type="ORF">S01H1_10144</name>
</gene>
<comment type="caution">
    <text evidence="1">The sequence shown here is derived from an EMBL/GenBank/DDBJ whole genome shotgun (WGS) entry which is preliminary data.</text>
</comment>
<organism evidence="1">
    <name type="scientific">marine sediment metagenome</name>
    <dbReference type="NCBI Taxonomy" id="412755"/>
    <lineage>
        <taxon>unclassified sequences</taxon>
        <taxon>metagenomes</taxon>
        <taxon>ecological metagenomes</taxon>
    </lineage>
</organism>
<name>X0S2M8_9ZZZZ</name>
<feature type="non-terminal residue" evidence="1">
    <location>
        <position position="101"/>
    </location>
</feature>
<dbReference type="EMBL" id="BARS01005184">
    <property type="protein sequence ID" value="GAF69456.1"/>
    <property type="molecule type" value="Genomic_DNA"/>
</dbReference>